<comment type="caution">
    <text evidence="1">The sequence shown here is derived from an EMBL/GenBank/DDBJ whole genome shotgun (WGS) entry which is preliminary data.</text>
</comment>
<keyword evidence="2" id="KW-1185">Reference proteome</keyword>
<reference evidence="1" key="1">
    <citation type="journal article" date="2014" name="Int. J. Syst. Evol. Microbiol.">
        <title>Complete genome sequence of Corynebacterium casei LMG S-19264T (=DSM 44701T), isolated from a smear-ripened cheese.</title>
        <authorList>
            <consortium name="US DOE Joint Genome Institute (JGI-PGF)"/>
            <person name="Walter F."/>
            <person name="Albersmeier A."/>
            <person name="Kalinowski J."/>
            <person name="Ruckert C."/>
        </authorList>
    </citation>
    <scope>NUCLEOTIDE SEQUENCE</scope>
    <source>
        <strain evidence="1">JCM 4784</strain>
    </source>
</reference>
<evidence type="ECO:0000313" key="1">
    <source>
        <dbReference type="EMBL" id="GHE78368.1"/>
    </source>
</evidence>
<reference evidence="1" key="2">
    <citation type="submission" date="2020-09" db="EMBL/GenBank/DDBJ databases">
        <authorList>
            <person name="Sun Q."/>
            <person name="Ohkuma M."/>
        </authorList>
    </citation>
    <scope>NUCLEOTIDE SEQUENCE</scope>
    <source>
        <strain evidence="1">JCM 4784</strain>
    </source>
</reference>
<accession>A0A919DUA4</accession>
<organism evidence="1 2">
    <name type="scientific">Streptomyces longispororuber</name>
    <dbReference type="NCBI Taxonomy" id="68230"/>
    <lineage>
        <taxon>Bacteria</taxon>
        <taxon>Bacillati</taxon>
        <taxon>Actinomycetota</taxon>
        <taxon>Actinomycetes</taxon>
        <taxon>Kitasatosporales</taxon>
        <taxon>Streptomycetaceae</taxon>
        <taxon>Streptomyces</taxon>
    </lineage>
</organism>
<dbReference type="AlphaFoldDB" id="A0A919DUA4"/>
<protein>
    <submittedName>
        <fullName evidence="1">Uncharacterized protein</fullName>
    </submittedName>
</protein>
<proteinExistence type="predicted"/>
<name>A0A919DUA4_9ACTN</name>
<dbReference type="Proteomes" id="UP000608024">
    <property type="component" value="Unassembled WGS sequence"/>
</dbReference>
<sequence length="278" mass="30381">MGYATHPLKATLDLRYKACKSGGSAEKNWGGGDHCMAEEPARAGAAWPLGTGLAFGPPAVSNELFGAALLAALEQRFPEGLVPPREPRAITHPNGFVKLPLAWTSDGATRLFLHVWRADSADADVHDHRWSFSSLVLRGELFHTLTEVTAVCDSSGVSGSRSVEGDGKRVGKGLPLVRYRLVGGKHCFDATYGERAVVDRRRTHVLSADQHYGMDAFTFHRAHALAGAMTLVARGLPQRPYSRVLIDPGSPPPVVRPCHRLDHDERRHHLREALEVLR</sequence>
<dbReference type="EMBL" id="BNBT01000102">
    <property type="protein sequence ID" value="GHE78368.1"/>
    <property type="molecule type" value="Genomic_DNA"/>
</dbReference>
<evidence type="ECO:0000313" key="2">
    <source>
        <dbReference type="Proteomes" id="UP000608024"/>
    </source>
</evidence>
<gene>
    <name evidence="1" type="ORF">GCM10018785_53160</name>
</gene>